<protein>
    <recommendedName>
        <fullName evidence="8">Type II secretion system protein GspF domain-containing protein</fullName>
    </recommendedName>
</protein>
<evidence type="ECO:0000313" key="10">
    <source>
        <dbReference type="Proteomes" id="UP000179219"/>
    </source>
</evidence>
<comment type="similarity">
    <text evidence="2">Belongs to the GSP F family.</text>
</comment>
<dbReference type="Gene3D" id="1.20.81.30">
    <property type="entry name" value="Type II secretion system (T2SS), domain F"/>
    <property type="match status" value="2"/>
</dbReference>
<comment type="subcellular location">
    <subcellularLocation>
        <location evidence="1">Cell membrane</location>
        <topology evidence="1">Multi-pass membrane protein</topology>
    </subcellularLocation>
</comment>
<feature type="transmembrane region" description="Helical" evidence="7">
    <location>
        <begin position="219"/>
        <end position="237"/>
    </location>
</feature>
<evidence type="ECO:0000313" key="9">
    <source>
        <dbReference type="EMBL" id="OGM08993.1"/>
    </source>
</evidence>
<evidence type="ECO:0000256" key="4">
    <source>
        <dbReference type="ARBA" id="ARBA00022692"/>
    </source>
</evidence>
<feature type="transmembrane region" description="Helical" evidence="7">
    <location>
        <begin position="165"/>
        <end position="187"/>
    </location>
</feature>
<dbReference type="EMBL" id="MGFP01000033">
    <property type="protein sequence ID" value="OGM08993.1"/>
    <property type="molecule type" value="Genomic_DNA"/>
</dbReference>
<dbReference type="AlphaFoldDB" id="A0A1F7X269"/>
<keyword evidence="5 7" id="KW-1133">Transmembrane helix</keyword>
<evidence type="ECO:0000256" key="1">
    <source>
        <dbReference type="ARBA" id="ARBA00004651"/>
    </source>
</evidence>
<evidence type="ECO:0000256" key="7">
    <source>
        <dbReference type="SAM" id="Phobius"/>
    </source>
</evidence>
<keyword evidence="3" id="KW-1003">Cell membrane</keyword>
<dbReference type="GO" id="GO:0005886">
    <property type="term" value="C:plasma membrane"/>
    <property type="evidence" value="ECO:0007669"/>
    <property type="project" value="UniProtKB-SubCell"/>
</dbReference>
<gene>
    <name evidence="9" type="ORF">A2159_01200</name>
</gene>
<feature type="domain" description="Type II secretion system protein GspF" evidence="8">
    <location>
        <begin position="269"/>
        <end position="392"/>
    </location>
</feature>
<evidence type="ECO:0000256" key="6">
    <source>
        <dbReference type="ARBA" id="ARBA00023136"/>
    </source>
</evidence>
<dbReference type="PANTHER" id="PTHR30012">
    <property type="entry name" value="GENERAL SECRETION PATHWAY PROTEIN"/>
    <property type="match status" value="1"/>
</dbReference>
<dbReference type="InterPro" id="IPR018076">
    <property type="entry name" value="T2SS_GspF_dom"/>
</dbReference>
<evidence type="ECO:0000259" key="8">
    <source>
        <dbReference type="Pfam" id="PF00482"/>
    </source>
</evidence>
<feature type="domain" description="Type II secretion system protein GspF" evidence="8">
    <location>
        <begin position="67"/>
        <end position="188"/>
    </location>
</feature>
<dbReference type="Proteomes" id="UP000179219">
    <property type="component" value="Unassembled WGS sequence"/>
</dbReference>
<keyword evidence="6 7" id="KW-0472">Membrane</keyword>
<name>A0A1F7X269_9BACT</name>
<evidence type="ECO:0000256" key="2">
    <source>
        <dbReference type="ARBA" id="ARBA00005745"/>
    </source>
</evidence>
<dbReference type="InterPro" id="IPR003004">
    <property type="entry name" value="GspF/PilC"/>
</dbReference>
<accession>A0A1F7X269</accession>
<sequence length="401" mass="44996">MTIFNYKLINNDGLTQKGKIDALNKDEAVKLIKDKDSYIIEIEDNKNKFMNPFDKTKKFSFFEKVNFTDHLAALIRAGTPIRDALEAYMDEGSEGSEMISSIIRDVERGQKLSDSFAKYPNTFSGLYIAFLKAGETAGNLDETLEYLANELRREYEFKQKVKSALFYPCLVLGVAALVISFIVIFLVPKIINISQNLGQNVPKITRLIISATSFLSRNSLFFVLLIIILGLTTFITLTNQNIKNKISVKLLKFPLTGKIIKKYILARLLRIVASCIKYGIPLTVAFETAKDVVGNIKYRQSCIRIIEKIQKGVSLSAAFSSEGPELFPNIITRSVKGSEKSGGVEKSLDRLSIQYEIEIERDMKKLIDLMEPVLVVVLGIIVLGIALAVVTPIYQLTTNYM</sequence>
<evidence type="ECO:0000256" key="5">
    <source>
        <dbReference type="ARBA" id="ARBA00022989"/>
    </source>
</evidence>
<comment type="caution">
    <text evidence="9">The sequence shown here is derived from an EMBL/GenBank/DDBJ whole genome shotgun (WGS) entry which is preliminary data.</text>
</comment>
<dbReference type="Pfam" id="PF00482">
    <property type="entry name" value="T2SSF"/>
    <property type="match status" value="2"/>
</dbReference>
<reference evidence="9 10" key="1">
    <citation type="journal article" date="2016" name="Nat. Commun.">
        <title>Thousands of microbial genomes shed light on interconnected biogeochemical processes in an aquifer system.</title>
        <authorList>
            <person name="Anantharaman K."/>
            <person name="Brown C.T."/>
            <person name="Hug L.A."/>
            <person name="Sharon I."/>
            <person name="Castelle C.J."/>
            <person name="Probst A.J."/>
            <person name="Thomas B.C."/>
            <person name="Singh A."/>
            <person name="Wilkins M.J."/>
            <person name="Karaoz U."/>
            <person name="Brodie E.L."/>
            <person name="Williams K.H."/>
            <person name="Hubbard S.S."/>
            <person name="Banfield J.F."/>
        </authorList>
    </citation>
    <scope>NUCLEOTIDE SEQUENCE [LARGE SCALE GENOMIC DNA]</scope>
</reference>
<proteinExistence type="inferred from homology"/>
<keyword evidence="4 7" id="KW-0812">Transmembrane</keyword>
<dbReference type="PANTHER" id="PTHR30012:SF0">
    <property type="entry name" value="TYPE II SECRETION SYSTEM PROTEIN F-RELATED"/>
    <property type="match status" value="1"/>
</dbReference>
<organism evidence="9 10">
    <name type="scientific">Candidatus Woesebacteria bacterium RBG_13_34_9</name>
    <dbReference type="NCBI Taxonomy" id="1802477"/>
    <lineage>
        <taxon>Bacteria</taxon>
        <taxon>Candidatus Woeseibacteriota</taxon>
    </lineage>
</organism>
<feature type="transmembrane region" description="Helical" evidence="7">
    <location>
        <begin position="373"/>
        <end position="394"/>
    </location>
</feature>
<dbReference type="InterPro" id="IPR042094">
    <property type="entry name" value="T2SS_GspF_sf"/>
</dbReference>
<evidence type="ECO:0000256" key="3">
    <source>
        <dbReference type="ARBA" id="ARBA00022475"/>
    </source>
</evidence>
<dbReference type="PRINTS" id="PR00812">
    <property type="entry name" value="BCTERIALGSPF"/>
</dbReference>